<proteinExistence type="predicted"/>
<gene>
    <name evidence="2" type="ORF">FKR81_10085</name>
</gene>
<keyword evidence="1" id="KW-1133">Transmembrane helix</keyword>
<dbReference type="RefSeq" id="WP_146350698.1">
    <property type="nucleotide sequence ID" value="NZ_VOBR01000005.1"/>
</dbReference>
<dbReference type="AlphaFoldDB" id="A0A563EYM5"/>
<sequence>MPTRALLVLTLLFGVFAMHQVAQPSEAHGDHDPSLHLCIGLVVTAVGLVALRKAGTSGTTFPPPPARAAAVLLPRAAPVVADVPTRLVVLRL</sequence>
<evidence type="ECO:0000313" key="2">
    <source>
        <dbReference type="EMBL" id="TWP52642.1"/>
    </source>
</evidence>
<dbReference type="Proteomes" id="UP000316639">
    <property type="component" value="Unassembled WGS sequence"/>
</dbReference>
<keyword evidence="1" id="KW-0472">Membrane</keyword>
<name>A0A563EYM5_9PSEU</name>
<evidence type="ECO:0000256" key="1">
    <source>
        <dbReference type="SAM" id="Phobius"/>
    </source>
</evidence>
<evidence type="ECO:0000313" key="3">
    <source>
        <dbReference type="Proteomes" id="UP000316639"/>
    </source>
</evidence>
<protein>
    <submittedName>
        <fullName evidence="2">Uncharacterized protein</fullName>
    </submittedName>
</protein>
<dbReference type="EMBL" id="VOBR01000005">
    <property type="protein sequence ID" value="TWP52642.1"/>
    <property type="molecule type" value="Genomic_DNA"/>
</dbReference>
<keyword evidence="3" id="KW-1185">Reference proteome</keyword>
<keyword evidence="1" id="KW-0812">Transmembrane</keyword>
<organism evidence="2 3">
    <name type="scientific">Lentzea tibetensis</name>
    <dbReference type="NCBI Taxonomy" id="2591470"/>
    <lineage>
        <taxon>Bacteria</taxon>
        <taxon>Bacillati</taxon>
        <taxon>Actinomycetota</taxon>
        <taxon>Actinomycetes</taxon>
        <taxon>Pseudonocardiales</taxon>
        <taxon>Pseudonocardiaceae</taxon>
        <taxon>Lentzea</taxon>
    </lineage>
</organism>
<accession>A0A563EYM5</accession>
<comment type="caution">
    <text evidence="2">The sequence shown here is derived from an EMBL/GenBank/DDBJ whole genome shotgun (WGS) entry which is preliminary data.</text>
</comment>
<reference evidence="2 3" key="1">
    <citation type="submission" date="2019-07" db="EMBL/GenBank/DDBJ databases">
        <title>Lentzea xizangensis sp. nov., isolated from Qinghai-Tibetan Plateau Soils.</title>
        <authorList>
            <person name="Huang J."/>
        </authorList>
    </citation>
    <scope>NUCLEOTIDE SEQUENCE [LARGE SCALE GENOMIC DNA]</scope>
    <source>
        <strain evidence="2 3">FXJ1.1311</strain>
    </source>
</reference>
<feature type="transmembrane region" description="Helical" evidence="1">
    <location>
        <begin position="34"/>
        <end position="51"/>
    </location>
</feature>